<sequence length="219" mass="26077">MSTQPVTYKRWYEQPEILAIFMKNVRDAMCVVNNGEEASQNVLTKFKRLLYKPYLHNTRSDVHMHAGKAIEDEATEHMEMCDCLLDEEQLDELSFKRDPFFLDEKSCEDMRRRMDRQDHIAEYQDCHFQIAMRLNEKATRMYTEMRRLSNLTRGAKRDIEKMLHRKIEPKRNEVADLSDNCPDCMSSLEAKPRKRAHSDTGSARMRKEERPAKKRRKTI</sequence>
<reference evidence="2 3" key="1">
    <citation type="journal article" date="2012" name="Proc. Natl. Acad. Sci. U.S.A.">
        <title>Comparative genomics of Ceriporiopsis subvermispora and Phanerochaete chrysosporium provide insight into selective ligninolysis.</title>
        <authorList>
            <person name="Fernandez-Fueyo E."/>
            <person name="Ruiz-Duenas F.J."/>
            <person name="Ferreira P."/>
            <person name="Floudas D."/>
            <person name="Hibbett D.S."/>
            <person name="Canessa P."/>
            <person name="Larrondo L.F."/>
            <person name="James T.Y."/>
            <person name="Seelenfreund D."/>
            <person name="Lobos S."/>
            <person name="Polanco R."/>
            <person name="Tello M."/>
            <person name="Honda Y."/>
            <person name="Watanabe T."/>
            <person name="Watanabe T."/>
            <person name="Ryu J.S."/>
            <person name="Kubicek C.P."/>
            <person name="Schmoll M."/>
            <person name="Gaskell J."/>
            <person name="Hammel K.E."/>
            <person name="St John F.J."/>
            <person name="Vanden Wymelenberg A."/>
            <person name="Sabat G."/>
            <person name="Splinter BonDurant S."/>
            <person name="Syed K."/>
            <person name="Yadav J.S."/>
            <person name="Doddapaneni H."/>
            <person name="Subramanian V."/>
            <person name="Lavin J.L."/>
            <person name="Oguiza J.A."/>
            <person name="Perez G."/>
            <person name="Pisabarro A.G."/>
            <person name="Ramirez L."/>
            <person name="Santoyo F."/>
            <person name="Master E."/>
            <person name="Coutinho P.M."/>
            <person name="Henrissat B."/>
            <person name="Lombard V."/>
            <person name="Magnuson J.K."/>
            <person name="Kuees U."/>
            <person name="Hori C."/>
            <person name="Igarashi K."/>
            <person name="Samejima M."/>
            <person name="Held B.W."/>
            <person name="Barry K.W."/>
            <person name="LaButti K.M."/>
            <person name="Lapidus A."/>
            <person name="Lindquist E.A."/>
            <person name="Lucas S.M."/>
            <person name="Riley R."/>
            <person name="Salamov A.A."/>
            <person name="Hoffmeister D."/>
            <person name="Schwenk D."/>
            <person name="Hadar Y."/>
            <person name="Yarden O."/>
            <person name="de Vries R.P."/>
            <person name="Wiebenga A."/>
            <person name="Stenlid J."/>
            <person name="Eastwood D."/>
            <person name="Grigoriev I.V."/>
            <person name="Berka R.M."/>
            <person name="Blanchette R.A."/>
            <person name="Kersten P."/>
            <person name="Martinez A.T."/>
            <person name="Vicuna R."/>
            <person name="Cullen D."/>
        </authorList>
    </citation>
    <scope>NUCLEOTIDE SEQUENCE [LARGE SCALE GENOMIC DNA]</scope>
    <source>
        <strain evidence="2 3">B</strain>
    </source>
</reference>
<dbReference type="HOGENOM" id="CLU_1261353_0_0_1"/>
<dbReference type="Proteomes" id="UP000016930">
    <property type="component" value="Unassembled WGS sequence"/>
</dbReference>
<dbReference type="EMBL" id="KB445791">
    <property type="protein sequence ID" value="EMD41491.1"/>
    <property type="molecule type" value="Genomic_DNA"/>
</dbReference>
<evidence type="ECO:0000313" key="3">
    <source>
        <dbReference type="Proteomes" id="UP000016930"/>
    </source>
</evidence>
<organism evidence="2 3">
    <name type="scientific">Ceriporiopsis subvermispora (strain B)</name>
    <name type="common">White-rot fungus</name>
    <name type="synonym">Gelatoporia subvermispora</name>
    <dbReference type="NCBI Taxonomy" id="914234"/>
    <lineage>
        <taxon>Eukaryota</taxon>
        <taxon>Fungi</taxon>
        <taxon>Dikarya</taxon>
        <taxon>Basidiomycota</taxon>
        <taxon>Agaricomycotina</taxon>
        <taxon>Agaricomycetes</taxon>
        <taxon>Polyporales</taxon>
        <taxon>Gelatoporiaceae</taxon>
        <taxon>Gelatoporia</taxon>
    </lineage>
</organism>
<dbReference type="AlphaFoldDB" id="M2RRI7"/>
<protein>
    <submittedName>
        <fullName evidence="2">Uncharacterized protein</fullName>
    </submittedName>
</protein>
<feature type="region of interest" description="Disordered" evidence="1">
    <location>
        <begin position="183"/>
        <end position="219"/>
    </location>
</feature>
<name>M2RRI7_CERS8</name>
<gene>
    <name evidence="2" type="ORF">CERSUDRAFT_90055</name>
</gene>
<proteinExistence type="predicted"/>
<accession>M2RRI7</accession>
<keyword evidence="3" id="KW-1185">Reference proteome</keyword>
<evidence type="ECO:0000313" key="2">
    <source>
        <dbReference type="EMBL" id="EMD41491.1"/>
    </source>
</evidence>
<evidence type="ECO:0000256" key="1">
    <source>
        <dbReference type="SAM" id="MobiDB-lite"/>
    </source>
</evidence>